<name>A0ABV3QKU0_9GAMM</name>
<dbReference type="EMBL" id="JBFOHL010000002">
    <property type="protein sequence ID" value="MEW9623212.1"/>
    <property type="molecule type" value="Genomic_DNA"/>
</dbReference>
<dbReference type="Proteomes" id="UP001556170">
    <property type="component" value="Unassembled WGS sequence"/>
</dbReference>
<dbReference type="RefSeq" id="WP_367843522.1">
    <property type="nucleotide sequence ID" value="NZ_JBFOHL010000002.1"/>
</dbReference>
<evidence type="ECO:0000313" key="2">
    <source>
        <dbReference type="Proteomes" id="UP001556170"/>
    </source>
</evidence>
<accession>A0ABV3QKU0</accession>
<organism evidence="1 2">
    <name type="scientific">Rhodanobacter geophilus</name>
    <dbReference type="NCBI Taxonomy" id="3162488"/>
    <lineage>
        <taxon>Bacteria</taxon>
        <taxon>Pseudomonadati</taxon>
        <taxon>Pseudomonadota</taxon>
        <taxon>Gammaproteobacteria</taxon>
        <taxon>Lysobacterales</taxon>
        <taxon>Rhodanobacteraceae</taxon>
        <taxon>Rhodanobacter</taxon>
    </lineage>
</organism>
<proteinExistence type="predicted"/>
<keyword evidence="2" id="KW-1185">Reference proteome</keyword>
<gene>
    <name evidence="1" type="ORF">ABQJ56_03095</name>
</gene>
<protein>
    <submittedName>
        <fullName evidence="1">Uncharacterized protein</fullName>
    </submittedName>
</protein>
<comment type="caution">
    <text evidence="1">The sequence shown here is derived from an EMBL/GenBank/DDBJ whole genome shotgun (WGS) entry which is preliminary data.</text>
</comment>
<evidence type="ECO:0000313" key="1">
    <source>
        <dbReference type="EMBL" id="MEW9623212.1"/>
    </source>
</evidence>
<sequence>MSIGFYIAMLEHLAMTANSPWDISEQNPVVARPYAVGLFDVLGFKDKFEKLGLEQITARYAALIDIVMEGDKHRAEMDRFFPDRKEGPYWCSEAKIVIDSRVYAVYASDTFLVWSNYTWSALHTTGEDELKKLSQDPLHDWLFYPVPCDPFLDVCNELICRSLQVGLPLRGALAVGDGVLDKVRNIFLGQPVIDAHMLEINQQFIGAGICNSFTQQTIPPRYCLMFDKQLKNHLYKEGSGLILDWPRHWRNTRKFDVRSIIESMNTNSAFSEYYQNTLDSIELSEKHASDFESGDACPIRSNYEQFSYSRDGEIAAYARPVRRVSPEELEKLRPATPDD</sequence>
<reference evidence="1 2" key="1">
    <citation type="submission" date="2024-06" db="EMBL/GenBank/DDBJ databases">
        <authorList>
            <person name="Woo H."/>
        </authorList>
    </citation>
    <scope>NUCLEOTIDE SEQUENCE [LARGE SCALE GENOMIC DNA]</scope>
    <source>
        <strain evidence="1 2">S2-g</strain>
    </source>
</reference>